<dbReference type="EMBL" id="JFZT01000057">
    <property type="protein sequence ID" value="EZQ02113.1"/>
    <property type="molecule type" value="Genomic_DNA"/>
</dbReference>
<proteinExistence type="predicted"/>
<organism evidence="1 2">
    <name type="scientific">Candidatus Acidianus copahuensis</name>
    <dbReference type="NCBI Taxonomy" id="1160895"/>
    <lineage>
        <taxon>Archaea</taxon>
        <taxon>Thermoproteota</taxon>
        <taxon>Thermoprotei</taxon>
        <taxon>Sulfolobales</taxon>
        <taxon>Sulfolobaceae</taxon>
        <taxon>Acidianus</taxon>
    </lineage>
</organism>
<dbReference type="Proteomes" id="UP000024332">
    <property type="component" value="Unassembled WGS sequence"/>
</dbReference>
<gene>
    <name evidence="1" type="ORF">CM19_10955</name>
</gene>
<dbReference type="RefSeq" id="WP_048100381.1">
    <property type="nucleotide sequence ID" value="NZ_JFZT01000057.1"/>
</dbReference>
<keyword evidence="2" id="KW-1185">Reference proteome</keyword>
<dbReference type="STRING" id="1160895.CM19_10955"/>
<accession>A0A031LMI3</accession>
<evidence type="ECO:0000313" key="1">
    <source>
        <dbReference type="EMBL" id="EZQ02113.1"/>
    </source>
</evidence>
<name>A0A031LMI3_9CREN</name>
<comment type="caution">
    <text evidence="1">The sequence shown here is derived from an EMBL/GenBank/DDBJ whole genome shotgun (WGS) entry which is preliminary data.</text>
</comment>
<dbReference type="OrthoDB" id="42511at2157"/>
<protein>
    <submittedName>
        <fullName evidence="1">Uncharacterized protein</fullName>
    </submittedName>
</protein>
<evidence type="ECO:0000313" key="2">
    <source>
        <dbReference type="Proteomes" id="UP000024332"/>
    </source>
</evidence>
<reference evidence="1 2" key="1">
    <citation type="submission" date="2014-03" db="EMBL/GenBank/DDBJ databases">
        <title>Draft genome sequence of the novel thermoacidophilic archaea Acidianus copahuensis ALE1 strain, isolated from Copahue volcanic area in Neuquen Argentina.</title>
        <authorList>
            <person name="Urbieta M.S."/>
            <person name="Rascovan N."/>
            <person name="Castro C."/>
            <person name="Revale S."/>
            <person name="Giaveno M.A."/>
            <person name="Vazquez M.P."/>
            <person name="Donati E.R."/>
        </authorList>
    </citation>
    <scope>NUCLEOTIDE SEQUENCE [LARGE SCALE GENOMIC DNA]</scope>
    <source>
        <strain evidence="1 2">ALE1</strain>
    </source>
</reference>
<sequence length="111" mass="12349">MSFILRLFAKYSGIDEAIKTVANELERTINEDQEVIRLLYPGSWQKSNGVEELKKLAESAGVKVELKQGVVLDPVRRSTALSSNMTPVEVENAVDILWEIAKKFGVKLGSN</sequence>
<dbReference type="AlphaFoldDB" id="A0A031LMI3"/>